<dbReference type="AlphaFoldDB" id="A0A1G2GAJ2"/>
<proteinExistence type="predicted"/>
<accession>A0A1G2GAJ2</accession>
<dbReference type="EMBL" id="MHNN01000003">
    <property type="protein sequence ID" value="OGZ47275.1"/>
    <property type="molecule type" value="Genomic_DNA"/>
</dbReference>
<organism evidence="1 2">
    <name type="scientific">Candidatus Ryanbacteria bacterium RIFCSPHIGHO2_02_FULL_45_13b</name>
    <dbReference type="NCBI Taxonomy" id="1802117"/>
    <lineage>
        <taxon>Bacteria</taxon>
        <taxon>Candidatus Ryaniibacteriota</taxon>
    </lineage>
</organism>
<protein>
    <submittedName>
        <fullName evidence="1">Uncharacterized protein</fullName>
    </submittedName>
</protein>
<comment type="caution">
    <text evidence="1">The sequence shown here is derived from an EMBL/GenBank/DDBJ whole genome shotgun (WGS) entry which is preliminary data.</text>
</comment>
<evidence type="ECO:0000313" key="1">
    <source>
        <dbReference type="EMBL" id="OGZ47275.1"/>
    </source>
</evidence>
<reference evidence="1 2" key="1">
    <citation type="journal article" date="2016" name="Nat. Commun.">
        <title>Thousands of microbial genomes shed light on interconnected biogeochemical processes in an aquifer system.</title>
        <authorList>
            <person name="Anantharaman K."/>
            <person name="Brown C.T."/>
            <person name="Hug L.A."/>
            <person name="Sharon I."/>
            <person name="Castelle C.J."/>
            <person name="Probst A.J."/>
            <person name="Thomas B.C."/>
            <person name="Singh A."/>
            <person name="Wilkins M.J."/>
            <person name="Karaoz U."/>
            <person name="Brodie E.L."/>
            <person name="Williams K.H."/>
            <person name="Hubbard S.S."/>
            <person name="Banfield J.F."/>
        </authorList>
    </citation>
    <scope>NUCLEOTIDE SEQUENCE [LARGE SCALE GENOMIC DNA]</scope>
</reference>
<gene>
    <name evidence="1" type="ORF">A3J54_01575</name>
</gene>
<evidence type="ECO:0000313" key="2">
    <source>
        <dbReference type="Proteomes" id="UP000176576"/>
    </source>
</evidence>
<name>A0A1G2GAJ2_9BACT</name>
<dbReference type="Proteomes" id="UP000176576">
    <property type="component" value="Unassembled WGS sequence"/>
</dbReference>
<sequence>MKEHYRVALCKDAGRKVVQVKENAVSWLCLHNNHIEGEVVSDEKLEILLDKVAVENFEITGSGALFE</sequence>